<accession>A0AB39R5C0</accession>
<dbReference type="PANTHER" id="PTHR31297">
    <property type="entry name" value="GLUCAN ENDO-1,6-BETA-GLUCOSIDASE B"/>
    <property type="match status" value="1"/>
</dbReference>
<dbReference type="AlphaFoldDB" id="A0AB39R5C0"/>
<dbReference type="InterPro" id="IPR013783">
    <property type="entry name" value="Ig-like_fold"/>
</dbReference>
<dbReference type="RefSeq" id="WP_369227039.1">
    <property type="nucleotide sequence ID" value="NZ_CP163441.1"/>
</dbReference>
<evidence type="ECO:0000256" key="2">
    <source>
        <dbReference type="ARBA" id="ARBA00022729"/>
    </source>
</evidence>
<evidence type="ECO:0000256" key="8">
    <source>
        <dbReference type="RuleBase" id="RU361153"/>
    </source>
</evidence>
<evidence type="ECO:0000259" key="9">
    <source>
        <dbReference type="Pfam" id="PF00150"/>
    </source>
</evidence>
<evidence type="ECO:0000256" key="1">
    <source>
        <dbReference type="ARBA" id="ARBA00005641"/>
    </source>
</evidence>
<dbReference type="InterPro" id="IPR050386">
    <property type="entry name" value="Glycosyl_hydrolase_5"/>
</dbReference>
<dbReference type="InterPro" id="IPR017853">
    <property type="entry name" value="GH"/>
</dbReference>
<organism evidence="12">
    <name type="scientific">Streptomyces sp. R39</name>
    <dbReference type="NCBI Taxonomy" id="3238631"/>
    <lineage>
        <taxon>Bacteria</taxon>
        <taxon>Bacillati</taxon>
        <taxon>Actinomycetota</taxon>
        <taxon>Actinomycetes</taxon>
        <taxon>Kitasatosporales</taxon>
        <taxon>Streptomycetaceae</taxon>
        <taxon>Streptomyces</taxon>
    </lineage>
</organism>
<evidence type="ECO:0000259" key="10">
    <source>
        <dbReference type="Pfam" id="PF03442"/>
    </source>
</evidence>
<feature type="domain" description="Glycoside hydrolase family 5" evidence="9">
    <location>
        <begin position="83"/>
        <end position="361"/>
    </location>
</feature>
<keyword evidence="2" id="KW-0732">Signal</keyword>
<dbReference type="PANTHER" id="PTHR31297:SF41">
    <property type="entry name" value="ENDOGLUCANASE, PUTATIVE (AFU_ORTHOLOGUE AFUA_5G01830)-RELATED"/>
    <property type="match status" value="1"/>
</dbReference>
<evidence type="ECO:0000313" key="12">
    <source>
        <dbReference type="EMBL" id="XDQ48214.1"/>
    </source>
</evidence>
<feature type="domain" description="Endoglucanase B carbohydrate binding" evidence="11">
    <location>
        <begin position="481"/>
        <end position="585"/>
    </location>
</feature>
<dbReference type="GO" id="GO:0030245">
    <property type="term" value="P:cellulose catabolic process"/>
    <property type="evidence" value="ECO:0007669"/>
    <property type="project" value="UniProtKB-KW"/>
</dbReference>
<dbReference type="GO" id="GO:0005576">
    <property type="term" value="C:extracellular region"/>
    <property type="evidence" value="ECO:0007669"/>
    <property type="project" value="TreeGrafter"/>
</dbReference>
<dbReference type="Gene3D" id="2.60.40.10">
    <property type="entry name" value="Immunoglobulins"/>
    <property type="match status" value="1"/>
</dbReference>
<protein>
    <submittedName>
        <fullName evidence="12">Cellulase family glycosylhydrolase</fullName>
    </submittedName>
</protein>
<dbReference type="GO" id="GO:0009986">
    <property type="term" value="C:cell surface"/>
    <property type="evidence" value="ECO:0007669"/>
    <property type="project" value="TreeGrafter"/>
</dbReference>
<dbReference type="InterPro" id="IPR001547">
    <property type="entry name" value="Glyco_hydro_5"/>
</dbReference>
<keyword evidence="3 8" id="KW-0378">Hydrolase</keyword>
<proteinExistence type="inferred from homology"/>
<evidence type="ECO:0000256" key="5">
    <source>
        <dbReference type="ARBA" id="ARBA00023277"/>
    </source>
</evidence>
<feature type="domain" description="Carbohydrate binding X2" evidence="10">
    <location>
        <begin position="392"/>
        <end position="477"/>
    </location>
</feature>
<dbReference type="PIRSF" id="PIRSF001043">
    <property type="entry name" value="Endoglucanase_B"/>
    <property type="match status" value="1"/>
</dbReference>
<dbReference type="Pfam" id="PF03442">
    <property type="entry name" value="CBM_X2"/>
    <property type="match status" value="1"/>
</dbReference>
<gene>
    <name evidence="12" type="ORF">AB5J52_41450</name>
</gene>
<dbReference type="EMBL" id="CP163441">
    <property type="protein sequence ID" value="XDQ48214.1"/>
    <property type="molecule type" value="Genomic_DNA"/>
</dbReference>
<dbReference type="Pfam" id="PF18448">
    <property type="entry name" value="CBM46"/>
    <property type="match status" value="1"/>
</dbReference>
<dbReference type="InterPro" id="IPR040946">
    <property type="entry name" value="CBM46"/>
</dbReference>
<evidence type="ECO:0000256" key="4">
    <source>
        <dbReference type="ARBA" id="ARBA00023001"/>
    </source>
</evidence>
<dbReference type="Gene3D" id="3.20.20.80">
    <property type="entry name" value="Glycosidases"/>
    <property type="match status" value="1"/>
</dbReference>
<keyword evidence="7" id="KW-0624">Polysaccharide degradation</keyword>
<keyword evidence="6 8" id="KW-0326">Glycosidase</keyword>
<dbReference type="Pfam" id="PF00150">
    <property type="entry name" value="Cellulase"/>
    <property type="match status" value="1"/>
</dbReference>
<dbReference type="InterPro" id="IPR016282">
    <property type="entry name" value="Glyco_hydro_5_endoGlcnase_B"/>
</dbReference>
<reference evidence="12" key="1">
    <citation type="submission" date="2024-07" db="EMBL/GenBank/DDBJ databases">
        <authorList>
            <person name="Yu S.T."/>
        </authorList>
    </citation>
    <scope>NUCLEOTIDE SEQUENCE</scope>
    <source>
        <strain evidence="12">R39</strain>
    </source>
</reference>
<name>A0AB39R5C0_9ACTN</name>
<evidence type="ECO:0000256" key="3">
    <source>
        <dbReference type="ARBA" id="ARBA00022801"/>
    </source>
</evidence>
<dbReference type="GO" id="GO:0008422">
    <property type="term" value="F:beta-glucosidase activity"/>
    <property type="evidence" value="ECO:0007669"/>
    <property type="project" value="TreeGrafter"/>
</dbReference>
<evidence type="ECO:0000256" key="6">
    <source>
        <dbReference type="ARBA" id="ARBA00023295"/>
    </source>
</evidence>
<sequence>MKDIGTVRHRTRRRAKGHGRLAALLLALLVVLGLSGGTAVAAVAGVAHPARPAIRVPATAVDAVAAMQPSWNVGNTLDAIPDETSWGNPAITKAMFDAVRDQGFRSVRIPVTWSGHQSATAPYAVDATFMNRVKQVVDWALADGLYVVLNVHHDSWQWIADMSTDHDGVLARFDSTWAQISTTFRNEPRTLLFESVNEPQFNNATDTQKAQFLNELNTSFHTIVRSSGGGNADRLLVLPTLGCTPSQDLMDNLAGTMGSLHDSNLVATVHYYGYWPFSVNIAGGTRYDATSQKDMSDAFTRMHDTFVAQGIPVYLGEYGLLSYPDYTHTDSVERGEALKYFEDLGYQARRDGVTTALWDAGSFLNRNTLQWRDPGMMDLIKASWSTRSGTASSDTVYVRKSTPITAQTLTLNPNGTSFQGLWQGSTQLASGRDYTVSGNQLTLTAGALTRLAGNRAYGVNATLRTRFSQGASWQISVISYDPPVLSDASGTSSSLTIPTQFRGDRLATMEARYADGSNAGPANWTPYQEFNSTFTPDYTGNSITLTSDFLSALTDGAPVTLTFDFWSGATATYHVTKSTGSVTGTAS</sequence>
<dbReference type="InterPro" id="IPR005102">
    <property type="entry name" value="Carbo-bd_X2"/>
</dbReference>
<comment type="similarity">
    <text evidence="1 8">Belongs to the glycosyl hydrolase 5 (cellulase A) family.</text>
</comment>
<keyword evidence="4" id="KW-0136">Cellulose degradation</keyword>
<evidence type="ECO:0000259" key="11">
    <source>
        <dbReference type="Pfam" id="PF18448"/>
    </source>
</evidence>
<keyword evidence="5" id="KW-0119">Carbohydrate metabolism</keyword>
<evidence type="ECO:0000256" key="7">
    <source>
        <dbReference type="ARBA" id="ARBA00023326"/>
    </source>
</evidence>
<dbReference type="InterPro" id="IPR014756">
    <property type="entry name" value="Ig_E-set"/>
</dbReference>
<dbReference type="SUPFAM" id="SSF51445">
    <property type="entry name" value="(Trans)glycosidases"/>
    <property type="match status" value="1"/>
</dbReference>
<dbReference type="SUPFAM" id="SSF81296">
    <property type="entry name" value="E set domains"/>
    <property type="match status" value="1"/>
</dbReference>